<dbReference type="InterPro" id="IPR013527">
    <property type="entry name" value="YicC-like_N"/>
</dbReference>
<gene>
    <name evidence="8" type="ORF">PM10SUCC1_33580</name>
</gene>
<evidence type="ECO:0000313" key="9">
    <source>
        <dbReference type="Proteomes" id="UP001144471"/>
    </source>
</evidence>
<evidence type="ECO:0000256" key="3">
    <source>
        <dbReference type="ARBA" id="ARBA00022759"/>
    </source>
</evidence>
<evidence type="ECO:0000259" key="6">
    <source>
        <dbReference type="Pfam" id="PF03755"/>
    </source>
</evidence>
<comment type="cofactor">
    <cofactor evidence="1">
        <name>a divalent metal cation</name>
        <dbReference type="ChEBI" id="CHEBI:60240"/>
    </cofactor>
</comment>
<dbReference type="NCBIfam" id="TIGR00255">
    <property type="entry name" value="YicC/YloC family endoribonuclease"/>
    <property type="match status" value="1"/>
</dbReference>
<dbReference type="GO" id="GO:0016787">
    <property type="term" value="F:hydrolase activity"/>
    <property type="evidence" value="ECO:0007669"/>
    <property type="project" value="UniProtKB-KW"/>
</dbReference>
<feature type="domain" description="Endoribonuclease YicC-like N-terminal" evidence="6">
    <location>
        <begin position="1"/>
        <end position="155"/>
    </location>
</feature>
<keyword evidence="2" id="KW-0540">Nuclease</keyword>
<accession>A0A9W6LPC0</accession>
<proteinExistence type="inferred from homology"/>
<dbReference type="Pfam" id="PF03755">
    <property type="entry name" value="YicC-like_N"/>
    <property type="match status" value="1"/>
</dbReference>
<dbReference type="EMBL" id="BSDY01000026">
    <property type="protein sequence ID" value="GLI57844.1"/>
    <property type="molecule type" value="Genomic_DNA"/>
</dbReference>
<keyword evidence="3" id="KW-0255">Endonuclease</keyword>
<evidence type="ECO:0000256" key="1">
    <source>
        <dbReference type="ARBA" id="ARBA00001968"/>
    </source>
</evidence>
<name>A0A9W6LPC0_9FUSO</name>
<evidence type="ECO:0008006" key="10">
    <source>
        <dbReference type="Google" id="ProtNLM"/>
    </source>
</evidence>
<dbReference type="RefSeq" id="WP_281837519.1">
    <property type="nucleotide sequence ID" value="NZ_BSDY01000026.1"/>
</dbReference>
<organism evidence="8 9">
    <name type="scientific">Propionigenium maris DSM 9537</name>
    <dbReference type="NCBI Taxonomy" id="1123000"/>
    <lineage>
        <taxon>Bacteria</taxon>
        <taxon>Fusobacteriati</taxon>
        <taxon>Fusobacteriota</taxon>
        <taxon>Fusobacteriia</taxon>
        <taxon>Fusobacteriales</taxon>
        <taxon>Fusobacteriaceae</taxon>
        <taxon>Propionigenium</taxon>
    </lineage>
</organism>
<evidence type="ECO:0000256" key="5">
    <source>
        <dbReference type="ARBA" id="ARBA00035648"/>
    </source>
</evidence>
<dbReference type="Pfam" id="PF08340">
    <property type="entry name" value="YicC-like_C"/>
    <property type="match status" value="1"/>
</dbReference>
<evidence type="ECO:0000259" key="7">
    <source>
        <dbReference type="Pfam" id="PF08340"/>
    </source>
</evidence>
<sequence>MRSMTGYSKHIFEDESYRIKIEIKSVNNKNLNLKVKLPYILNFLENRIKAEFSKRVSRGSVDLRIDFEDKVEQENLFEYNKNIAVSYMKVLNSLEKDLGEKFSNKMDILLKQPNVVKKNETEVDEAAYSEVLLKNLHTCLDSFIEMKEEEGARLRTYFLERLEIIGKNVEEIDRNRGRVVEEYKANLLDKLSKLNEKIDYSEADILREILLFTDKSDISEEVSRLKSHLEQFDLEIEKNEDSCGKKLDFILQEIFRELNTSGVKCNLYDISKLVVECKNEVEKIREQLLNIE</sequence>
<comment type="caution">
    <text evidence="8">The sequence shown here is derived from an EMBL/GenBank/DDBJ whole genome shotgun (WGS) entry which is preliminary data.</text>
</comment>
<comment type="similarity">
    <text evidence="5">Belongs to the YicC/YloC family.</text>
</comment>
<dbReference type="InterPro" id="IPR005229">
    <property type="entry name" value="YicC/YloC-like"/>
</dbReference>
<reference evidence="8" key="1">
    <citation type="submission" date="2022-12" db="EMBL/GenBank/DDBJ databases">
        <title>Reference genome sequencing for broad-spectrum identification of bacterial and archaeal isolates by mass spectrometry.</title>
        <authorList>
            <person name="Sekiguchi Y."/>
            <person name="Tourlousse D.M."/>
        </authorList>
    </citation>
    <scope>NUCLEOTIDE SEQUENCE</scope>
    <source>
        <strain evidence="8">10succ1</strain>
    </source>
</reference>
<keyword evidence="9" id="KW-1185">Reference proteome</keyword>
<dbReference type="InterPro" id="IPR013551">
    <property type="entry name" value="YicC-like_C"/>
</dbReference>
<dbReference type="PANTHER" id="PTHR30636:SF3">
    <property type="entry name" value="UPF0701 PROTEIN YICC"/>
    <property type="match status" value="1"/>
</dbReference>
<dbReference type="Proteomes" id="UP001144471">
    <property type="component" value="Unassembled WGS sequence"/>
</dbReference>
<dbReference type="AlphaFoldDB" id="A0A9W6LPC0"/>
<feature type="domain" description="Endoribonuclease YicC-like C-terminal" evidence="7">
    <location>
        <begin position="174"/>
        <end position="292"/>
    </location>
</feature>
<keyword evidence="4" id="KW-0378">Hydrolase</keyword>
<evidence type="ECO:0000256" key="2">
    <source>
        <dbReference type="ARBA" id="ARBA00022722"/>
    </source>
</evidence>
<evidence type="ECO:0000313" key="8">
    <source>
        <dbReference type="EMBL" id="GLI57844.1"/>
    </source>
</evidence>
<dbReference type="PANTHER" id="PTHR30636">
    <property type="entry name" value="UPF0701 PROTEIN YICC"/>
    <property type="match status" value="1"/>
</dbReference>
<evidence type="ECO:0000256" key="4">
    <source>
        <dbReference type="ARBA" id="ARBA00022801"/>
    </source>
</evidence>
<dbReference type="GO" id="GO:0004521">
    <property type="term" value="F:RNA endonuclease activity"/>
    <property type="evidence" value="ECO:0007669"/>
    <property type="project" value="InterPro"/>
</dbReference>
<protein>
    <recommendedName>
        <fullName evidence="10">TIGR00255 family protein</fullName>
    </recommendedName>
</protein>